<evidence type="ECO:0000256" key="1">
    <source>
        <dbReference type="ARBA" id="ARBA00004202"/>
    </source>
</evidence>
<keyword evidence="3 8" id="KW-0813">Transport</keyword>
<evidence type="ECO:0000256" key="9">
    <source>
        <dbReference type="RuleBase" id="RU003656"/>
    </source>
</evidence>
<dbReference type="PATRIC" id="fig|1618417.4.peg.902"/>
<dbReference type="PANTHER" id="PTHR13822:SF10">
    <property type="entry name" value="ATP SYNTHASE EPSILON CHAIN, CHLOROPLASTIC"/>
    <property type="match status" value="1"/>
</dbReference>
<evidence type="ECO:0000256" key="5">
    <source>
        <dbReference type="ARBA" id="ARBA00023136"/>
    </source>
</evidence>
<dbReference type="NCBIfam" id="TIGR01216">
    <property type="entry name" value="ATP_synt_epsi"/>
    <property type="match status" value="1"/>
</dbReference>
<dbReference type="Pfam" id="PF00401">
    <property type="entry name" value="ATP-synt_DE"/>
    <property type="match status" value="1"/>
</dbReference>
<dbReference type="Pfam" id="PF02823">
    <property type="entry name" value="ATP-synt_DE_N"/>
    <property type="match status" value="1"/>
</dbReference>
<evidence type="ECO:0000313" key="13">
    <source>
        <dbReference type="Proteomes" id="UP000034448"/>
    </source>
</evidence>
<dbReference type="CDD" id="cd12152">
    <property type="entry name" value="F1-ATPase_delta"/>
    <property type="match status" value="1"/>
</dbReference>
<evidence type="ECO:0000313" key="12">
    <source>
        <dbReference type="EMBL" id="KKQ14930.1"/>
    </source>
</evidence>
<dbReference type="SUPFAM" id="SSF46604">
    <property type="entry name" value="Epsilon subunit of F1F0-ATP synthase C-terminal domain"/>
    <property type="match status" value="1"/>
</dbReference>
<keyword evidence="6 8" id="KW-0139">CF(1)</keyword>
<dbReference type="PANTHER" id="PTHR13822">
    <property type="entry name" value="ATP SYNTHASE DELTA/EPSILON CHAIN"/>
    <property type="match status" value="1"/>
</dbReference>
<proteinExistence type="inferred from homology"/>
<comment type="caution">
    <text evidence="12">The sequence shown here is derived from an EMBL/GenBank/DDBJ whole genome shotgun (WGS) entry which is preliminary data.</text>
</comment>
<comment type="subcellular location">
    <subcellularLocation>
        <location evidence="1 8">Cell membrane</location>
        <topology evidence="1 8">Peripheral membrane protein</topology>
    </subcellularLocation>
</comment>
<dbReference type="InterPro" id="IPR020547">
    <property type="entry name" value="ATP_synth_F1_esu_C"/>
</dbReference>
<evidence type="ECO:0000256" key="3">
    <source>
        <dbReference type="ARBA" id="ARBA00022448"/>
    </source>
</evidence>
<dbReference type="InterPro" id="IPR036794">
    <property type="entry name" value="ATP_F1_dsu/esu_C_sf"/>
</dbReference>
<feature type="domain" description="ATP synthase epsilon subunit C-terminal" evidence="10">
    <location>
        <begin position="88"/>
        <end position="129"/>
    </location>
</feature>
<dbReference type="GO" id="GO:0045259">
    <property type="term" value="C:proton-transporting ATP synthase complex"/>
    <property type="evidence" value="ECO:0007669"/>
    <property type="project" value="UniProtKB-KW"/>
</dbReference>
<dbReference type="HAMAP" id="MF_00530">
    <property type="entry name" value="ATP_synth_epsil_bac"/>
    <property type="match status" value="1"/>
</dbReference>
<evidence type="ECO:0000256" key="2">
    <source>
        <dbReference type="ARBA" id="ARBA00005712"/>
    </source>
</evidence>
<evidence type="ECO:0000259" key="11">
    <source>
        <dbReference type="Pfam" id="PF02823"/>
    </source>
</evidence>
<name>A0A0G0FMM4_9BACT</name>
<comment type="similarity">
    <text evidence="2 8 9">Belongs to the ATPase epsilon chain family.</text>
</comment>
<evidence type="ECO:0000256" key="7">
    <source>
        <dbReference type="ARBA" id="ARBA00023310"/>
    </source>
</evidence>
<keyword evidence="8" id="KW-0375">Hydrogen ion transport</keyword>
<keyword evidence="4 8" id="KW-0406">Ion transport</keyword>
<protein>
    <recommendedName>
        <fullName evidence="8">ATP synthase epsilon chain</fullName>
    </recommendedName>
    <alternativeName>
        <fullName evidence="8">ATP synthase F1 sector epsilon subunit</fullName>
    </alternativeName>
    <alternativeName>
        <fullName evidence="8">F-ATPase epsilon subunit</fullName>
    </alternativeName>
</protein>
<dbReference type="Gene3D" id="1.20.5.440">
    <property type="entry name" value="ATP synthase delta/epsilon subunit, C-terminal domain"/>
    <property type="match status" value="1"/>
</dbReference>
<dbReference type="GO" id="GO:0005886">
    <property type="term" value="C:plasma membrane"/>
    <property type="evidence" value="ECO:0007669"/>
    <property type="project" value="UniProtKB-SubCell"/>
</dbReference>
<reference evidence="12 13" key="1">
    <citation type="journal article" date="2015" name="Nature">
        <title>rRNA introns, odd ribosomes, and small enigmatic genomes across a large radiation of phyla.</title>
        <authorList>
            <person name="Brown C.T."/>
            <person name="Hug L.A."/>
            <person name="Thomas B.C."/>
            <person name="Sharon I."/>
            <person name="Castelle C.J."/>
            <person name="Singh A."/>
            <person name="Wilkins M.J."/>
            <person name="Williams K.H."/>
            <person name="Banfield J.F."/>
        </authorList>
    </citation>
    <scope>NUCLEOTIDE SEQUENCE [LARGE SCALE GENOMIC DNA]</scope>
</reference>
<keyword evidence="8" id="KW-1003">Cell membrane</keyword>
<comment type="subunit">
    <text evidence="8 9">F-type ATPases have 2 components, CF(1) - the catalytic core - and CF(0) - the membrane proton channel. CF(1) has five subunits: alpha(3), beta(3), gamma(1), delta(1), epsilon(1). CF(0) has three main subunits: a, b and c.</text>
</comment>
<sequence length="136" mass="15273">MSQLNLKIVTPDSEIFNETVDAVNAFTEQGEIGILPNHINLMTKLTPGELKIKKGNKLTYMATGDGFLQVSDNTVTIMTDMAVDEDLINEKAVEEAKKRAQQALEQKLSDEEYAQTLSVLEKSLAQLKVKRRHRVR</sequence>
<organism evidence="12 13">
    <name type="scientific">Candidatus Daviesbacteria bacterium GW2011_GWA1_36_8</name>
    <dbReference type="NCBI Taxonomy" id="1618417"/>
    <lineage>
        <taxon>Bacteria</taxon>
        <taxon>Candidatus Daviesiibacteriota</taxon>
    </lineage>
</organism>
<dbReference type="GO" id="GO:0005524">
    <property type="term" value="F:ATP binding"/>
    <property type="evidence" value="ECO:0007669"/>
    <property type="project" value="UniProtKB-UniRule"/>
</dbReference>
<dbReference type="InterPro" id="IPR001469">
    <property type="entry name" value="ATP_synth_F1_dsu/esu"/>
</dbReference>
<dbReference type="EMBL" id="LBSJ01000026">
    <property type="protein sequence ID" value="KKQ14930.1"/>
    <property type="molecule type" value="Genomic_DNA"/>
</dbReference>
<evidence type="ECO:0000259" key="10">
    <source>
        <dbReference type="Pfam" id="PF00401"/>
    </source>
</evidence>
<dbReference type="AlphaFoldDB" id="A0A0G0FMM4"/>
<evidence type="ECO:0000256" key="6">
    <source>
        <dbReference type="ARBA" id="ARBA00023196"/>
    </source>
</evidence>
<dbReference type="SUPFAM" id="SSF51344">
    <property type="entry name" value="Epsilon subunit of F1F0-ATP synthase N-terminal domain"/>
    <property type="match status" value="1"/>
</dbReference>
<evidence type="ECO:0000256" key="8">
    <source>
        <dbReference type="HAMAP-Rule" id="MF_00530"/>
    </source>
</evidence>
<keyword evidence="5 8" id="KW-0472">Membrane</keyword>
<comment type="function">
    <text evidence="8">Produces ATP from ADP in the presence of a proton gradient across the membrane.</text>
</comment>
<dbReference type="Proteomes" id="UP000034448">
    <property type="component" value="Unassembled WGS sequence"/>
</dbReference>
<evidence type="ECO:0000256" key="4">
    <source>
        <dbReference type="ARBA" id="ARBA00023065"/>
    </source>
</evidence>
<feature type="domain" description="ATP synthase F1 complex delta/epsilon subunit N-terminal" evidence="11">
    <location>
        <begin position="4"/>
        <end position="82"/>
    </location>
</feature>
<dbReference type="InterPro" id="IPR020546">
    <property type="entry name" value="ATP_synth_F1_dsu/esu_N"/>
</dbReference>
<keyword evidence="7 8" id="KW-0066">ATP synthesis</keyword>
<dbReference type="GO" id="GO:0046933">
    <property type="term" value="F:proton-transporting ATP synthase activity, rotational mechanism"/>
    <property type="evidence" value="ECO:0007669"/>
    <property type="project" value="UniProtKB-UniRule"/>
</dbReference>
<accession>A0A0G0FMM4</accession>
<dbReference type="InterPro" id="IPR036771">
    <property type="entry name" value="ATPsynth_dsu/esu_N"/>
</dbReference>
<gene>
    <name evidence="8" type="primary">atpC</name>
    <name evidence="12" type="ORF">US28_C0026G0008</name>
</gene>
<dbReference type="Gene3D" id="2.60.15.10">
    <property type="entry name" value="F0F1 ATP synthase delta/epsilon subunit, N-terminal"/>
    <property type="match status" value="1"/>
</dbReference>